<dbReference type="Proteomes" id="UP000029227">
    <property type="component" value="Unassembled WGS sequence"/>
</dbReference>
<evidence type="ECO:0000313" key="3">
    <source>
        <dbReference type="Proteomes" id="UP000029227"/>
    </source>
</evidence>
<dbReference type="STRING" id="754436.JCM19237_6297"/>
<name>A0A090QME2_9GAMM</name>
<dbReference type="AlphaFoldDB" id="A0A090QME2"/>
<evidence type="ECO:0000313" key="2">
    <source>
        <dbReference type="EMBL" id="GAL03403.1"/>
    </source>
</evidence>
<organism evidence="2 3">
    <name type="scientific">Photobacterium aphoticum</name>
    <dbReference type="NCBI Taxonomy" id="754436"/>
    <lineage>
        <taxon>Bacteria</taxon>
        <taxon>Pseudomonadati</taxon>
        <taxon>Pseudomonadota</taxon>
        <taxon>Gammaproteobacteria</taxon>
        <taxon>Vibrionales</taxon>
        <taxon>Vibrionaceae</taxon>
        <taxon>Photobacterium</taxon>
    </lineage>
</organism>
<feature type="region of interest" description="Disordered" evidence="1">
    <location>
        <begin position="119"/>
        <end position="143"/>
    </location>
</feature>
<comment type="caution">
    <text evidence="2">The sequence shown here is derived from an EMBL/GenBank/DDBJ whole genome shotgun (WGS) entry which is preliminary data.</text>
</comment>
<evidence type="ECO:0008006" key="4">
    <source>
        <dbReference type="Google" id="ProtNLM"/>
    </source>
</evidence>
<evidence type="ECO:0000256" key="1">
    <source>
        <dbReference type="SAM" id="MobiDB-lite"/>
    </source>
</evidence>
<accession>A0A090QME2</accession>
<proteinExistence type="predicted"/>
<reference evidence="2 3" key="1">
    <citation type="journal article" date="2014" name="Genome Announc.">
        <title>Draft Genome Sequences of Two Vibrionaceae Species, Vibrio ponticus C121 and Photobacterium aphoticum C119, Isolated as Coral Reef Microbiota.</title>
        <authorList>
            <person name="Al-saari N."/>
            <person name="Meirelles P.M."/>
            <person name="Mino S."/>
            <person name="Suda W."/>
            <person name="Oshima K."/>
            <person name="Hattori M."/>
            <person name="Ohkuma M."/>
            <person name="Thompson F.L."/>
            <person name="Gomez-Gil B."/>
            <person name="Sawabe T."/>
            <person name="Sawabe T."/>
        </authorList>
    </citation>
    <scope>NUCLEOTIDE SEQUENCE [LARGE SCALE GENOMIC DNA]</scope>
    <source>
        <strain evidence="2 3">JCM 19237</strain>
    </source>
</reference>
<sequence>MQLIAQAYDKVMHGKGAEEAVKTVIVKKAVPNEALVQQYRQLEAQYKLLKIDNDTLNQQLEAALKNLQKATAANTAAATSAMQTTSMDNSDEVRQKQDMEREIIALRRENRRLQMQIDNASRREQAQSTRTATAGQTASVRSLEADNAPAGAISPTILKQIRGLGRQGMIVKACLPCSLF</sequence>
<gene>
    <name evidence="2" type="ORF">JCM19237_6297</name>
</gene>
<protein>
    <recommendedName>
        <fullName evidence="4">Protein CASP</fullName>
    </recommendedName>
</protein>
<feature type="compositionally biased region" description="Polar residues" evidence="1">
    <location>
        <begin position="126"/>
        <end position="140"/>
    </location>
</feature>
<dbReference type="EMBL" id="BBMN01000002">
    <property type="protein sequence ID" value="GAL03403.1"/>
    <property type="molecule type" value="Genomic_DNA"/>
</dbReference>